<dbReference type="RefSeq" id="WP_196883484.1">
    <property type="nucleotide sequence ID" value="NZ_CP065202.1"/>
</dbReference>
<sequence>MFSTALDSRPLVGSRNPGVANALSMIEGHHRFLLANTGDTADATLQHFVQNNQGVLANNRHFIAHSQMEYQPNGDGTTEGQSLHIIGYAYAYLATGKPEYLAAARKHWDAYLTYFYAGQPIPDTPSRWIANWIVNAKEPVLANWPIDPINPTQSGFKGVPFEFVDGFTRIPHGAPHWGEYLDKATFAFEGDLAWNAINASVKARKEDGSTDWSADGKQYDVDWIIVWTGQKIDSNGDVLSTGHDAAEFGAVQLKDSTLQGEYPFNYATRQPVEFGGQYIPRNAVQHNRPLHVPLLGSVNQMGNAADGEEWFADACYLLWKITGEVPYKKALDACLFTAHEYTQIDSLDKFFRQSVAATTPFTDGISYDFVYPKTAQSMYGRDTAGFITAQFDRAASLSLEQQSVWFRLDQQSGFLTTFGGVGVDGAPVEARVEVLMSNDKIDANGKKWGFALPLSTRLEPIAYDVPLGSLYQLVRDDGSAYITADASAVTDYGGLTITQHYDTTVLGNRRANTITAFFPDDDAGFIVGNWTSDSRRAPINSITYKSNGETDLRIEDANGWRWYWVLENTQDAWVSKTLLPGDLVLSGYQPNHSDDPDPAAPVYSDIDQFTVILENGSDKDISWTYAYVNDVPPLYTLDDGYSLNYRLTLTCAEAFSAKVGDCTVTGFRDDSLAYTPGVIPFSNIYEEGSDQIGAWHGMPYPGYQYPFVYCLEPEKYARHLGNMIDFLHDSQQWYAAKFGQLGPGASAYVWNRWDNFKYGTPDTFTMNHWGDGTAWSGYQPRAFQGACRAWQQLVEDGKPVPEKLKAYVGNWINWLGEFVRLHHGVLPTDFPMTSVPQPVPDDFTGHMTGLWLSGACMAAMAGCEHPQLNTLIEACVTELQTNYVVTPVPGQPMNGCWSPAVRLGTDNGMFFGFWAGEILRGLGMYVLLKQLGPGASIFDRHPNA</sequence>
<dbReference type="InterPro" id="IPR008928">
    <property type="entry name" value="6-hairpin_glycosidase_sf"/>
</dbReference>
<dbReference type="Proteomes" id="UP000594467">
    <property type="component" value="Chromosome"/>
</dbReference>
<name>A0A9Q6VMM3_PSEFR</name>
<gene>
    <name evidence="1" type="ORF">I5R27_02025</name>
</gene>
<dbReference type="GO" id="GO:0005975">
    <property type="term" value="P:carbohydrate metabolic process"/>
    <property type="evidence" value="ECO:0007669"/>
    <property type="project" value="InterPro"/>
</dbReference>
<proteinExistence type="predicted"/>
<dbReference type="AlphaFoldDB" id="A0A9Q6VMM3"/>
<reference evidence="1 2" key="1">
    <citation type="submission" date="2020-11" db="EMBL/GenBank/DDBJ databases">
        <title>The Complete Genome of Pseudomonas fragi A13BB.</title>
        <authorList>
            <person name="Awolope O.K."/>
            <person name="O'Driscoll N.H."/>
            <person name="Di Salvo A."/>
            <person name="Lamb A.J."/>
        </authorList>
    </citation>
    <scope>NUCLEOTIDE SEQUENCE [LARGE SCALE GENOMIC DNA]</scope>
    <source>
        <strain evidence="1 2">A13BB</strain>
    </source>
</reference>
<dbReference type="EMBL" id="CP065202">
    <property type="protein sequence ID" value="QPL31923.1"/>
    <property type="molecule type" value="Genomic_DNA"/>
</dbReference>
<evidence type="ECO:0000313" key="1">
    <source>
        <dbReference type="EMBL" id="QPL31923.1"/>
    </source>
</evidence>
<dbReference type="SUPFAM" id="SSF48208">
    <property type="entry name" value="Six-hairpin glycosidases"/>
    <property type="match status" value="1"/>
</dbReference>
<protein>
    <submittedName>
        <fullName evidence="1">Phage tail protein</fullName>
    </submittedName>
</protein>
<evidence type="ECO:0000313" key="2">
    <source>
        <dbReference type="Proteomes" id="UP000594467"/>
    </source>
</evidence>
<accession>A0A9Q6VMM3</accession>
<organism evidence="1 2">
    <name type="scientific">Pseudomonas fragi</name>
    <dbReference type="NCBI Taxonomy" id="296"/>
    <lineage>
        <taxon>Bacteria</taxon>
        <taxon>Pseudomonadati</taxon>
        <taxon>Pseudomonadota</taxon>
        <taxon>Gammaproteobacteria</taxon>
        <taxon>Pseudomonadales</taxon>
        <taxon>Pseudomonadaceae</taxon>
        <taxon>Pseudomonas</taxon>
    </lineage>
</organism>